<dbReference type="Proteomes" id="UP000593943">
    <property type="component" value="Chromosome"/>
</dbReference>
<dbReference type="SUPFAM" id="SSF49478">
    <property type="entry name" value="Cna protein B-type domain"/>
    <property type="match status" value="1"/>
</dbReference>
<evidence type="ECO:0000313" key="5">
    <source>
        <dbReference type="EMBL" id="QOL32125.1"/>
    </source>
</evidence>
<keyword evidence="1" id="KW-0472">Membrane</keyword>
<sequence>MTDNTDNDVPYVAFTNDYDTKPIDVVVNKQWEGVSKDEQVPVIVQLEWTGGENGHGVQATFELNADNNWTTTISGLPSATTTHGRITYTVVETKVKVGSSYKTLDESGFEAKYAYSEKAGTYTYTVTNSKKYVELDASTITVKKTVVGKAAQSDFKFTLTASGNNKDSVIWPEDSGQSLTATVSKDALSNLTEGQASANTTFLGTLRFPASDGVYTFDVKENSGDALTGWVYDTDTVIVTVTVTKGEAAVSYGYADGDADSATRDAAAFTNRYVAVSSLPLTGGPSERDWLIGGAGLGLLALLLIGGAGIWRGKQRLL</sequence>
<protein>
    <submittedName>
        <fullName evidence="5">Cna B-type domain-containing protein</fullName>
    </submittedName>
    <submittedName>
        <fullName evidence="4">VWA domain-containing protein</fullName>
    </submittedName>
</protein>
<dbReference type="Gene3D" id="2.60.40.3050">
    <property type="match status" value="1"/>
</dbReference>
<proteinExistence type="predicted"/>
<dbReference type="Proteomes" id="UP000216057">
    <property type="component" value="Unassembled WGS sequence"/>
</dbReference>
<dbReference type="InterPro" id="IPR038174">
    <property type="entry name" value="Strep_pil_link_sf"/>
</dbReference>
<evidence type="ECO:0000313" key="7">
    <source>
        <dbReference type="Proteomes" id="UP000593943"/>
    </source>
</evidence>
<feature type="domain" description="CNA-B" evidence="2">
    <location>
        <begin position="25"/>
        <end position="103"/>
    </location>
</feature>
<reference evidence="4 6" key="1">
    <citation type="journal article" date="2017" name="BMC Genomics">
        <title>Comparative genomic and phylogenomic analyses of the Bifidobacteriaceae family.</title>
        <authorList>
            <person name="Lugli G.A."/>
            <person name="Milani C."/>
            <person name="Turroni F."/>
            <person name="Duranti S."/>
            <person name="Mancabelli L."/>
            <person name="Mangifesta M."/>
            <person name="Ferrario C."/>
            <person name="Modesto M."/>
            <person name="Mattarelli P."/>
            <person name="Jiri K."/>
            <person name="van Sinderen D."/>
            <person name="Ventura M."/>
        </authorList>
    </citation>
    <scope>NUCLEOTIDE SEQUENCE [LARGE SCALE GENOMIC DNA]</scope>
    <source>
        <strain evidence="4 6">DSM 100216</strain>
    </source>
</reference>
<dbReference type="EMBL" id="MWWZ01000002">
    <property type="protein sequence ID" value="OZG69582.1"/>
    <property type="molecule type" value="Genomic_DNA"/>
</dbReference>
<reference evidence="5 7" key="2">
    <citation type="submission" date="2020-10" db="EMBL/GenBank/DDBJ databases">
        <title>Genome sequencing of Bifidobacterium eulemuris_DSMZ_100216.</title>
        <authorList>
            <person name="Kim J."/>
        </authorList>
    </citation>
    <scope>NUCLEOTIDE SEQUENCE [LARGE SCALE GENOMIC DNA]</scope>
    <source>
        <strain evidence="5 7">DSM 100216</strain>
    </source>
</reference>
<evidence type="ECO:0000259" key="2">
    <source>
        <dbReference type="Pfam" id="PF05738"/>
    </source>
</evidence>
<evidence type="ECO:0000313" key="6">
    <source>
        <dbReference type="Proteomes" id="UP000216057"/>
    </source>
</evidence>
<organism evidence="4 6">
    <name type="scientific">Bifidobacterium eulemuris</name>
    <dbReference type="NCBI Taxonomy" id="1765219"/>
    <lineage>
        <taxon>Bacteria</taxon>
        <taxon>Bacillati</taxon>
        <taxon>Actinomycetota</taxon>
        <taxon>Actinomycetes</taxon>
        <taxon>Bifidobacteriales</taxon>
        <taxon>Bifidobacteriaceae</taxon>
        <taxon>Bifidobacterium</taxon>
    </lineage>
</organism>
<gene>
    <name evidence="5" type="ORF">BE0216_06355</name>
    <name evidence="4" type="ORF">BEUL_0174</name>
</gene>
<dbReference type="OrthoDB" id="3239397at2"/>
<dbReference type="RefSeq" id="WP_094635894.1">
    <property type="nucleotide sequence ID" value="NZ_CP062938.1"/>
</dbReference>
<keyword evidence="1" id="KW-0812">Transmembrane</keyword>
<name>A0A261GDR6_9BIFI</name>
<dbReference type="InterPro" id="IPR022464">
    <property type="entry name" value="Strep_pil_isopept_link"/>
</dbReference>
<dbReference type="Pfam" id="PF05738">
    <property type="entry name" value="Cna_B"/>
    <property type="match status" value="1"/>
</dbReference>
<dbReference type="EMBL" id="CP062938">
    <property type="protein sequence ID" value="QOL32125.1"/>
    <property type="molecule type" value="Genomic_DNA"/>
</dbReference>
<accession>A0A261GDR6</accession>
<dbReference type="KEGG" id="beu:BE0216_06355"/>
<evidence type="ECO:0000259" key="3">
    <source>
        <dbReference type="Pfam" id="PF12892"/>
    </source>
</evidence>
<evidence type="ECO:0000256" key="1">
    <source>
        <dbReference type="SAM" id="Phobius"/>
    </source>
</evidence>
<evidence type="ECO:0000313" key="4">
    <source>
        <dbReference type="EMBL" id="OZG69582.1"/>
    </source>
</evidence>
<dbReference type="Pfam" id="PF12892">
    <property type="entry name" value="FctA"/>
    <property type="match status" value="1"/>
</dbReference>
<feature type="domain" description="Streptococcal pilin isopeptide linkage" evidence="3">
    <location>
        <begin position="140"/>
        <end position="273"/>
    </location>
</feature>
<keyword evidence="7" id="KW-1185">Reference proteome</keyword>
<dbReference type="InterPro" id="IPR008454">
    <property type="entry name" value="Collagen-bd_Cna-like_B-typ_dom"/>
</dbReference>
<keyword evidence="1" id="KW-1133">Transmembrane helix</keyword>
<dbReference type="AlphaFoldDB" id="A0A261GDR6"/>
<feature type="transmembrane region" description="Helical" evidence="1">
    <location>
        <begin position="290"/>
        <end position="311"/>
    </location>
</feature>